<organism evidence="1 2">
    <name type="scientific">Nocardia terpenica</name>
    <dbReference type="NCBI Taxonomy" id="455432"/>
    <lineage>
        <taxon>Bacteria</taxon>
        <taxon>Bacillati</taxon>
        <taxon>Actinomycetota</taxon>
        <taxon>Actinomycetes</taxon>
        <taxon>Mycobacteriales</taxon>
        <taxon>Nocardiaceae</taxon>
        <taxon>Nocardia</taxon>
    </lineage>
</organism>
<dbReference type="OrthoDB" id="4570343at2"/>
<accession>A0A164L708</accession>
<comment type="caution">
    <text evidence="1">The sequence shown here is derived from an EMBL/GenBank/DDBJ whole genome shotgun (WGS) entry which is preliminary data.</text>
</comment>
<dbReference type="InterPro" id="IPR032584">
    <property type="entry name" value="DUF4913"/>
</dbReference>
<dbReference type="Pfam" id="PF16259">
    <property type="entry name" value="DUF4913"/>
    <property type="match status" value="1"/>
</dbReference>
<gene>
    <name evidence="1" type="ORF">AWN90_37380</name>
</gene>
<protein>
    <recommendedName>
        <fullName evidence="3">DUF4913 domain-containing protein</fullName>
    </recommendedName>
</protein>
<dbReference type="Proteomes" id="UP000076512">
    <property type="component" value="Unassembled WGS sequence"/>
</dbReference>
<evidence type="ECO:0000313" key="1">
    <source>
        <dbReference type="EMBL" id="KZM72091.1"/>
    </source>
</evidence>
<name>A0A164L708_9NOCA</name>
<evidence type="ECO:0000313" key="2">
    <source>
        <dbReference type="Proteomes" id="UP000076512"/>
    </source>
</evidence>
<dbReference type="AlphaFoldDB" id="A0A164L708"/>
<evidence type="ECO:0008006" key="3">
    <source>
        <dbReference type="Google" id="ProtNLM"/>
    </source>
</evidence>
<keyword evidence="2" id="KW-1185">Reference proteome</keyword>
<reference evidence="1 2" key="1">
    <citation type="submission" date="2016-04" db="EMBL/GenBank/DDBJ databases">
        <authorList>
            <person name="Evans L.H."/>
            <person name="Alamgir A."/>
            <person name="Owens N."/>
            <person name="Weber N.D."/>
            <person name="Virtaneva K."/>
            <person name="Barbian K."/>
            <person name="Babar A."/>
            <person name="Rosenke K."/>
        </authorList>
    </citation>
    <scope>NUCLEOTIDE SEQUENCE [LARGE SCALE GENOMIC DNA]</scope>
    <source>
        <strain evidence="1 2">IFM 0406</strain>
    </source>
</reference>
<sequence>MNDSAASDRVYDSVVEFVENYLSLVYRRDIVAGRTAWCRDWWKHAEAVIRLEALWRAWEYLRGDSRLGMSTWLLDHADPQMAALLDPHGPFEFCTIEQHSDALRPLPLTSPAPGIFGGAPRDDQS</sequence>
<dbReference type="EMBL" id="LWGR01000010">
    <property type="protein sequence ID" value="KZM72091.1"/>
    <property type="molecule type" value="Genomic_DNA"/>
</dbReference>
<dbReference type="RefSeq" id="WP_067592972.1">
    <property type="nucleotide sequence ID" value="NZ_JABMCZ010000001.1"/>
</dbReference>
<proteinExistence type="predicted"/>
<dbReference type="STRING" id="455432.AWN90_37380"/>